<dbReference type="InterPro" id="IPR001701">
    <property type="entry name" value="Glyco_hydro_9"/>
</dbReference>
<evidence type="ECO:0000256" key="2">
    <source>
        <dbReference type="ARBA" id="ARBA00007072"/>
    </source>
</evidence>
<keyword evidence="4" id="KW-0378">Hydrolase</keyword>
<keyword evidence="6" id="KW-0119">Carbohydrate metabolism</keyword>
<keyword evidence="8" id="KW-0624">Polysaccharide degradation</keyword>
<dbReference type="GO" id="GO:0030245">
    <property type="term" value="P:cellulose catabolic process"/>
    <property type="evidence" value="ECO:0007669"/>
    <property type="project" value="UniProtKB-KW"/>
</dbReference>
<gene>
    <name evidence="10" type="ORF">IFM89_013998</name>
</gene>
<sequence length="174" mass="18842">MAASGFTGCRLLQVLVSPVQTYYNSIMGYGDELRGRFLALPCNRGKFISQADYVLGNNAMEMSNLIGYGNKYPEYVHHRGASIPANAKIVCKGFKWLESTEPNPNVAVGALVGGPFLNESYIDSRNNSMQGVPTTYNSDVIAGLLSSLVTTSSVCVFHVGTSIGSAFRDERKDK</sequence>
<dbReference type="SUPFAM" id="SSF48208">
    <property type="entry name" value="Six-hairpin glycosidases"/>
    <property type="match status" value="1"/>
</dbReference>
<dbReference type="AlphaFoldDB" id="A0A835IS77"/>
<protein>
    <recommendedName>
        <fullName evidence="3">cellulase</fullName>
        <ecNumber evidence="3">3.2.1.4</ecNumber>
    </recommendedName>
</protein>
<name>A0A835IS77_9MAGN</name>
<dbReference type="InterPro" id="IPR012341">
    <property type="entry name" value="6hp_glycosidase-like_sf"/>
</dbReference>
<keyword evidence="11" id="KW-1185">Reference proteome</keyword>
<evidence type="ECO:0000313" key="10">
    <source>
        <dbReference type="EMBL" id="KAF9620698.1"/>
    </source>
</evidence>
<comment type="catalytic activity">
    <reaction evidence="1">
        <text>Endohydrolysis of (1-&gt;4)-beta-D-glucosidic linkages in cellulose, lichenin and cereal beta-D-glucans.</text>
        <dbReference type="EC" id="3.2.1.4"/>
    </reaction>
</comment>
<dbReference type="OrthoDB" id="10257085at2759"/>
<evidence type="ECO:0000259" key="9">
    <source>
        <dbReference type="Pfam" id="PF00759"/>
    </source>
</evidence>
<dbReference type="EC" id="3.2.1.4" evidence="3"/>
<keyword evidence="5" id="KW-0136">Cellulose degradation</keyword>
<evidence type="ECO:0000256" key="6">
    <source>
        <dbReference type="ARBA" id="ARBA00023277"/>
    </source>
</evidence>
<evidence type="ECO:0000256" key="3">
    <source>
        <dbReference type="ARBA" id="ARBA00012601"/>
    </source>
</evidence>
<evidence type="ECO:0000256" key="7">
    <source>
        <dbReference type="ARBA" id="ARBA00023295"/>
    </source>
</evidence>
<dbReference type="Gene3D" id="1.50.10.10">
    <property type="match status" value="1"/>
</dbReference>
<evidence type="ECO:0000256" key="8">
    <source>
        <dbReference type="ARBA" id="ARBA00023326"/>
    </source>
</evidence>
<dbReference type="InterPro" id="IPR008928">
    <property type="entry name" value="6-hairpin_glycosidase_sf"/>
</dbReference>
<comment type="similarity">
    <text evidence="2">Belongs to the glycosyl hydrolase 9 (cellulase E) family.</text>
</comment>
<dbReference type="GO" id="GO:0008810">
    <property type="term" value="F:cellulase activity"/>
    <property type="evidence" value="ECO:0007669"/>
    <property type="project" value="UniProtKB-EC"/>
</dbReference>
<accession>A0A835IS77</accession>
<comment type="caution">
    <text evidence="10">The sequence shown here is derived from an EMBL/GenBank/DDBJ whole genome shotgun (WGS) entry which is preliminary data.</text>
</comment>
<dbReference type="PANTHER" id="PTHR22298">
    <property type="entry name" value="ENDO-1,4-BETA-GLUCANASE"/>
    <property type="match status" value="1"/>
</dbReference>
<proteinExistence type="inferred from homology"/>
<dbReference type="EMBL" id="JADFTS010000002">
    <property type="protein sequence ID" value="KAF9620698.1"/>
    <property type="molecule type" value="Genomic_DNA"/>
</dbReference>
<organism evidence="10 11">
    <name type="scientific">Coptis chinensis</name>
    <dbReference type="NCBI Taxonomy" id="261450"/>
    <lineage>
        <taxon>Eukaryota</taxon>
        <taxon>Viridiplantae</taxon>
        <taxon>Streptophyta</taxon>
        <taxon>Embryophyta</taxon>
        <taxon>Tracheophyta</taxon>
        <taxon>Spermatophyta</taxon>
        <taxon>Magnoliopsida</taxon>
        <taxon>Ranunculales</taxon>
        <taxon>Ranunculaceae</taxon>
        <taxon>Coptidoideae</taxon>
        <taxon>Coptis</taxon>
    </lineage>
</organism>
<reference evidence="10 11" key="1">
    <citation type="submission" date="2020-10" db="EMBL/GenBank/DDBJ databases">
        <title>The Coptis chinensis genome and diversification of protoberbering-type alkaloids.</title>
        <authorList>
            <person name="Wang B."/>
            <person name="Shu S."/>
            <person name="Song C."/>
            <person name="Liu Y."/>
        </authorList>
    </citation>
    <scope>NUCLEOTIDE SEQUENCE [LARGE SCALE GENOMIC DNA]</scope>
    <source>
        <strain evidence="10">HL-2020</strain>
        <tissue evidence="10">Leaf</tissue>
    </source>
</reference>
<evidence type="ECO:0000256" key="1">
    <source>
        <dbReference type="ARBA" id="ARBA00000966"/>
    </source>
</evidence>
<dbReference type="Proteomes" id="UP000631114">
    <property type="component" value="Unassembled WGS sequence"/>
</dbReference>
<dbReference type="Pfam" id="PF00759">
    <property type="entry name" value="Glyco_hydro_9"/>
    <property type="match status" value="1"/>
</dbReference>
<feature type="domain" description="Glycoside hydrolase family 9" evidence="9">
    <location>
        <begin position="49"/>
        <end position="143"/>
    </location>
</feature>
<evidence type="ECO:0000313" key="11">
    <source>
        <dbReference type="Proteomes" id="UP000631114"/>
    </source>
</evidence>
<evidence type="ECO:0000256" key="5">
    <source>
        <dbReference type="ARBA" id="ARBA00023001"/>
    </source>
</evidence>
<evidence type="ECO:0000256" key="4">
    <source>
        <dbReference type="ARBA" id="ARBA00022801"/>
    </source>
</evidence>
<keyword evidence="7" id="KW-0326">Glycosidase</keyword>